<evidence type="ECO:0000256" key="3">
    <source>
        <dbReference type="ARBA" id="ARBA00022679"/>
    </source>
</evidence>
<protein>
    <recommendedName>
        <fullName evidence="1">peptide chain release factor N(5)-glutamine methyltransferase</fullName>
        <ecNumber evidence="1">2.1.1.297</ecNumber>
    </recommendedName>
</protein>
<evidence type="ECO:0000256" key="4">
    <source>
        <dbReference type="ARBA" id="ARBA00022691"/>
    </source>
</evidence>
<dbReference type="InterPro" id="IPR040758">
    <property type="entry name" value="PrmC_N"/>
</dbReference>
<keyword evidence="2 8" id="KW-0489">Methyltransferase</keyword>
<feature type="domain" description="Release factor glutamine methyltransferase N-terminal" evidence="7">
    <location>
        <begin position="2"/>
        <end position="70"/>
    </location>
</feature>
<evidence type="ECO:0000313" key="8">
    <source>
        <dbReference type="EMBL" id="MBJ7603922.1"/>
    </source>
</evidence>
<dbReference type="NCBIfam" id="TIGR03534">
    <property type="entry name" value="RF_mod_PrmC"/>
    <property type="match status" value="1"/>
</dbReference>
<dbReference type="EC" id="2.1.1.297" evidence="1"/>
<dbReference type="Gene3D" id="1.10.8.10">
    <property type="entry name" value="DNA helicase RuvA subunit, C-terminal domain"/>
    <property type="match status" value="1"/>
</dbReference>
<evidence type="ECO:0000313" key="9">
    <source>
        <dbReference type="Proteomes" id="UP000620075"/>
    </source>
</evidence>
<comment type="caution">
    <text evidence="8">The sequence shown here is derived from an EMBL/GenBank/DDBJ whole genome shotgun (WGS) entry which is preliminary data.</text>
</comment>
<dbReference type="PANTHER" id="PTHR18895">
    <property type="entry name" value="HEMK METHYLTRANSFERASE"/>
    <property type="match status" value="1"/>
</dbReference>
<proteinExistence type="predicted"/>
<dbReference type="InterPro" id="IPR050320">
    <property type="entry name" value="N5-glutamine_MTase"/>
</dbReference>
<dbReference type="GO" id="GO:0102559">
    <property type="term" value="F:peptide chain release factor N(5)-glutamine methyltransferase activity"/>
    <property type="evidence" value="ECO:0007669"/>
    <property type="project" value="UniProtKB-EC"/>
</dbReference>
<evidence type="ECO:0000259" key="6">
    <source>
        <dbReference type="Pfam" id="PF05175"/>
    </source>
</evidence>
<dbReference type="EMBL" id="JAEKNQ010000045">
    <property type="protein sequence ID" value="MBJ7603922.1"/>
    <property type="molecule type" value="Genomic_DNA"/>
</dbReference>
<dbReference type="Gene3D" id="3.40.50.150">
    <property type="entry name" value="Vaccinia Virus protein VP39"/>
    <property type="match status" value="1"/>
</dbReference>
<dbReference type="CDD" id="cd02440">
    <property type="entry name" value="AdoMet_MTases"/>
    <property type="match status" value="1"/>
</dbReference>
<reference evidence="8 9" key="1">
    <citation type="submission" date="2020-10" db="EMBL/GenBank/DDBJ databases">
        <title>Ca. Dormibacterota MAGs.</title>
        <authorList>
            <person name="Montgomery K."/>
        </authorList>
    </citation>
    <scope>NUCLEOTIDE SEQUENCE [LARGE SCALE GENOMIC DNA]</scope>
    <source>
        <strain evidence="8">SC8811_S16_3</strain>
    </source>
</reference>
<dbReference type="Pfam" id="PF17827">
    <property type="entry name" value="PrmC_N"/>
    <property type="match status" value="1"/>
</dbReference>
<sequence>MLRRAAGYLHARGSSSARLDAELLLAHSLQVRRLDLYLQFERRLEETELAGYRLLIARRGRGEPVAYIVGRKEFMKLDFEVSPAVLVPNPDTETLVHLAIERGRGLGAPVRVADVGTGSGCVAVAIAHYLPEALVWASELDEATLAVAAANVRRHGLESRVQLLSGDLLEPLPHDLQIICANLPYLNPAAELPAEVLAQPRGALFAAEAGAELVNRLLAAAPAKLAPGGLVLAEISAELVERLDLTPYSGHRLHRDLSAQIRVLEAWL</sequence>
<organism evidence="8 9">
    <name type="scientific">Candidatus Dormiibacter inghamiae</name>
    <dbReference type="NCBI Taxonomy" id="3127013"/>
    <lineage>
        <taxon>Bacteria</taxon>
        <taxon>Bacillati</taxon>
        <taxon>Candidatus Dormiibacterota</taxon>
        <taxon>Candidatus Dormibacteria</taxon>
        <taxon>Candidatus Dormibacterales</taxon>
        <taxon>Candidatus Dormibacteraceae</taxon>
        <taxon>Candidatus Dormiibacter</taxon>
    </lineage>
</organism>
<comment type="catalytic activity">
    <reaction evidence="5">
        <text>L-glutaminyl-[peptide chain release factor] + S-adenosyl-L-methionine = N(5)-methyl-L-glutaminyl-[peptide chain release factor] + S-adenosyl-L-homocysteine + H(+)</text>
        <dbReference type="Rhea" id="RHEA:42896"/>
        <dbReference type="Rhea" id="RHEA-COMP:10271"/>
        <dbReference type="Rhea" id="RHEA-COMP:10272"/>
        <dbReference type="ChEBI" id="CHEBI:15378"/>
        <dbReference type="ChEBI" id="CHEBI:30011"/>
        <dbReference type="ChEBI" id="CHEBI:57856"/>
        <dbReference type="ChEBI" id="CHEBI:59789"/>
        <dbReference type="ChEBI" id="CHEBI:61891"/>
        <dbReference type="EC" id="2.1.1.297"/>
    </reaction>
</comment>
<evidence type="ECO:0000256" key="1">
    <source>
        <dbReference type="ARBA" id="ARBA00012771"/>
    </source>
</evidence>
<feature type="domain" description="Methyltransferase small" evidence="6">
    <location>
        <begin position="111"/>
        <end position="189"/>
    </location>
</feature>
<evidence type="ECO:0000259" key="7">
    <source>
        <dbReference type="Pfam" id="PF17827"/>
    </source>
</evidence>
<dbReference type="PANTHER" id="PTHR18895:SF74">
    <property type="entry name" value="MTRF1L RELEASE FACTOR GLUTAMINE METHYLTRANSFERASE"/>
    <property type="match status" value="1"/>
</dbReference>
<dbReference type="SUPFAM" id="SSF53335">
    <property type="entry name" value="S-adenosyl-L-methionine-dependent methyltransferases"/>
    <property type="match status" value="1"/>
</dbReference>
<evidence type="ECO:0000256" key="5">
    <source>
        <dbReference type="ARBA" id="ARBA00048391"/>
    </source>
</evidence>
<evidence type="ECO:0000256" key="2">
    <source>
        <dbReference type="ARBA" id="ARBA00022603"/>
    </source>
</evidence>
<dbReference type="AlphaFoldDB" id="A0A934NHS2"/>
<name>A0A934NHS2_9BACT</name>
<dbReference type="RefSeq" id="WP_338180720.1">
    <property type="nucleotide sequence ID" value="NZ_JAEKNQ010000045.1"/>
</dbReference>
<gene>
    <name evidence="8" type="primary">prmC</name>
    <name evidence="8" type="ORF">JF888_12125</name>
</gene>
<dbReference type="InterPro" id="IPR029063">
    <property type="entry name" value="SAM-dependent_MTases_sf"/>
</dbReference>
<dbReference type="Pfam" id="PF05175">
    <property type="entry name" value="MTS"/>
    <property type="match status" value="1"/>
</dbReference>
<accession>A0A934NHS2</accession>
<dbReference type="GO" id="GO:0032259">
    <property type="term" value="P:methylation"/>
    <property type="evidence" value="ECO:0007669"/>
    <property type="project" value="UniProtKB-KW"/>
</dbReference>
<dbReference type="InterPro" id="IPR007848">
    <property type="entry name" value="Small_mtfrase_dom"/>
</dbReference>
<dbReference type="NCBIfam" id="TIGR00536">
    <property type="entry name" value="hemK_fam"/>
    <property type="match status" value="1"/>
</dbReference>
<keyword evidence="4" id="KW-0949">S-adenosyl-L-methionine</keyword>
<dbReference type="InterPro" id="IPR004556">
    <property type="entry name" value="HemK-like"/>
</dbReference>
<keyword evidence="3 8" id="KW-0808">Transferase</keyword>
<dbReference type="InterPro" id="IPR019874">
    <property type="entry name" value="RF_methyltr_PrmC"/>
</dbReference>
<dbReference type="Proteomes" id="UP000620075">
    <property type="component" value="Unassembled WGS sequence"/>
</dbReference>